<organism evidence="1 2">
    <name type="scientific">Thamnocephalis sphaerospora</name>
    <dbReference type="NCBI Taxonomy" id="78915"/>
    <lineage>
        <taxon>Eukaryota</taxon>
        <taxon>Fungi</taxon>
        <taxon>Fungi incertae sedis</taxon>
        <taxon>Zoopagomycota</taxon>
        <taxon>Zoopagomycotina</taxon>
        <taxon>Zoopagomycetes</taxon>
        <taxon>Zoopagales</taxon>
        <taxon>Sigmoideomycetaceae</taxon>
        <taxon>Thamnocephalis</taxon>
    </lineage>
</organism>
<evidence type="ECO:0000313" key="1">
    <source>
        <dbReference type="EMBL" id="RKP05250.1"/>
    </source>
</evidence>
<dbReference type="EMBL" id="KZ993199">
    <property type="protein sequence ID" value="RKP05250.1"/>
    <property type="molecule type" value="Genomic_DNA"/>
</dbReference>
<gene>
    <name evidence="1" type="ORF">THASP1DRAFT_26222</name>
</gene>
<reference evidence="2" key="1">
    <citation type="journal article" date="2018" name="Nat. Microbiol.">
        <title>Leveraging single-cell genomics to expand the fungal tree of life.</title>
        <authorList>
            <person name="Ahrendt S.R."/>
            <person name="Quandt C.A."/>
            <person name="Ciobanu D."/>
            <person name="Clum A."/>
            <person name="Salamov A."/>
            <person name="Andreopoulos B."/>
            <person name="Cheng J.F."/>
            <person name="Woyke T."/>
            <person name="Pelin A."/>
            <person name="Henrissat B."/>
            <person name="Reynolds N.K."/>
            <person name="Benny G.L."/>
            <person name="Smith M.E."/>
            <person name="James T.Y."/>
            <person name="Grigoriev I.V."/>
        </authorList>
    </citation>
    <scope>NUCLEOTIDE SEQUENCE [LARGE SCALE GENOMIC DNA]</scope>
    <source>
        <strain evidence="2">RSA 1356</strain>
    </source>
</reference>
<sequence>MGHVPEEAEKHGPTFTIKFRPRSSLGRNVDQDSLPGYAVAMLEKLKQARICSDANAWRNDHEEFNNERYTQGPTRFRDDGELEPIYGSQRELEPFYADRRELEAVNSQMELICNDNFQGCMWSEYDIRVLVHANLMETKLRLTQDKHRGLFATSRPLDDPLREVVD</sequence>
<keyword evidence="2" id="KW-1185">Reference proteome</keyword>
<dbReference type="Proteomes" id="UP000271241">
    <property type="component" value="Unassembled WGS sequence"/>
</dbReference>
<protein>
    <submittedName>
        <fullName evidence="1">Uncharacterized protein</fullName>
    </submittedName>
</protein>
<evidence type="ECO:0000313" key="2">
    <source>
        <dbReference type="Proteomes" id="UP000271241"/>
    </source>
</evidence>
<dbReference type="AlphaFoldDB" id="A0A4P9XJ82"/>
<name>A0A4P9XJ82_9FUNG</name>
<accession>A0A4P9XJ82</accession>
<proteinExistence type="predicted"/>